<protein>
    <submittedName>
        <fullName evidence="3">EF hand domain-containing protein</fullName>
    </submittedName>
</protein>
<dbReference type="Proteomes" id="UP000236919">
    <property type="component" value="Unassembled WGS sequence"/>
</dbReference>
<dbReference type="RefSeq" id="WP_103716155.1">
    <property type="nucleotide sequence ID" value="NZ_PQFZ01000001.1"/>
</dbReference>
<evidence type="ECO:0000256" key="1">
    <source>
        <dbReference type="SAM" id="SignalP"/>
    </source>
</evidence>
<dbReference type="GO" id="GO:0005509">
    <property type="term" value="F:calcium ion binding"/>
    <property type="evidence" value="ECO:0007669"/>
    <property type="project" value="InterPro"/>
</dbReference>
<evidence type="ECO:0000259" key="2">
    <source>
        <dbReference type="PROSITE" id="PS50222"/>
    </source>
</evidence>
<feature type="signal peptide" evidence="1">
    <location>
        <begin position="1"/>
        <end position="21"/>
    </location>
</feature>
<name>A0A2S4MP95_9HYPH</name>
<organism evidence="3 4">
    <name type="scientific">Bosea psychrotolerans</name>
    <dbReference type="NCBI Taxonomy" id="1871628"/>
    <lineage>
        <taxon>Bacteria</taxon>
        <taxon>Pseudomonadati</taxon>
        <taxon>Pseudomonadota</taxon>
        <taxon>Alphaproteobacteria</taxon>
        <taxon>Hyphomicrobiales</taxon>
        <taxon>Boseaceae</taxon>
        <taxon>Bosea</taxon>
    </lineage>
</organism>
<gene>
    <name evidence="3" type="ORF">CYD53_10141</name>
</gene>
<dbReference type="EMBL" id="PQFZ01000001">
    <property type="protein sequence ID" value="POR56521.1"/>
    <property type="molecule type" value="Genomic_DNA"/>
</dbReference>
<keyword evidence="1" id="KW-0732">Signal</keyword>
<accession>A0A2S4MP95</accession>
<dbReference type="PROSITE" id="PS50222">
    <property type="entry name" value="EF_HAND_2"/>
    <property type="match status" value="1"/>
</dbReference>
<dbReference type="InterPro" id="IPR011992">
    <property type="entry name" value="EF-hand-dom_pair"/>
</dbReference>
<dbReference type="InterPro" id="IPR002048">
    <property type="entry name" value="EF_hand_dom"/>
</dbReference>
<evidence type="ECO:0000313" key="3">
    <source>
        <dbReference type="EMBL" id="POR56521.1"/>
    </source>
</evidence>
<dbReference type="SUPFAM" id="SSF47473">
    <property type="entry name" value="EF-hand"/>
    <property type="match status" value="1"/>
</dbReference>
<evidence type="ECO:0000313" key="4">
    <source>
        <dbReference type="Proteomes" id="UP000236919"/>
    </source>
</evidence>
<proteinExistence type="predicted"/>
<keyword evidence="4" id="KW-1185">Reference proteome</keyword>
<comment type="caution">
    <text evidence="3">The sequence shown here is derived from an EMBL/GenBank/DDBJ whole genome shotgun (WGS) entry which is preliminary data.</text>
</comment>
<dbReference type="OrthoDB" id="7366896at2"/>
<feature type="domain" description="EF-hand" evidence="2">
    <location>
        <begin position="43"/>
        <end position="78"/>
    </location>
</feature>
<dbReference type="Gene3D" id="1.10.238.10">
    <property type="entry name" value="EF-hand"/>
    <property type="match status" value="1"/>
</dbReference>
<sequence>MSRPAPLASCRLLALSSAAFAETRDERFRRIDVDRDGVISHDEHSGNVEAEFRKLDTDGDGAVTVEDYAAELGRKTPGAPRVALLSVARCFFRIVDGNGDGKLSLAEMRSFEDRIFKWLAGSDGRMTLEESEQGPPPEVIPVPVCN</sequence>
<dbReference type="Pfam" id="PF13202">
    <property type="entry name" value="EF-hand_5"/>
    <property type="match status" value="3"/>
</dbReference>
<dbReference type="PROSITE" id="PS00018">
    <property type="entry name" value="EF_HAND_1"/>
    <property type="match status" value="2"/>
</dbReference>
<dbReference type="InterPro" id="IPR018247">
    <property type="entry name" value="EF_Hand_1_Ca_BS"/>
</dbReference>
<reference evidence="3 4" key="1">
    <citation type="submission" date="2018-01" db="EMBL/GenBank/DDBJ databases">
        <title>Genomic Encyclopedia of Type Strains, Phase III (KMG-III): the genomes of soil and plant-associated and newly described type strains.</title>
        <authorList>
            <person name="Whitman W."/>
        </authorList>
    </citation>
    <scope>NUCLEOTIDE SEQUENCE [LARGE SCALE GENOMIC DNA]</scope>
    <source>
        <strain evidence="3 4">1131</strain>
    </source>
</reference>
<dbReference type="AlphaFoldDB" id="A0A2S4MP95"/>
<feature type="chain" id="PRO_5015709028" evidence="1">
    <location>
        <begin position="22"/>
        <end position="146"/>
    </location>
</feature>